<sequence>MEATMTVPQCNGFNTLDDFLDSLITEELSNDSFHQVLAPKTEQINSMPTSPKTPKHKLSQLDSPGAMQTLTHSLENQHSPVLPKNNFGMPPSVMYSPPLSPECVQLNVPARPEENTAVMMFPAAHPQALPPQMQQVEPHPMMHAAVQGIPSFIGDKSFEKTYVYDPKPLTRKTRRALVPDEQKNQKYWMKRMRNNVAARKSREDRRRKELEVLESMKNLKDENQKMKNYIDTVVKANEQLVADMMQMKQKLQQYENNSTSSSKTTA</sequence>
<organism evidence="9 10">
    <name type="scientific">Clytia hemisphaerica</name>
    <dbReference type="NCBI Taxonomy" id="252671"/>
    <lineage>
        <taxon>Eukaryota</taxon>
        <taxon>Metazoa</taxon>
        <taxon>Cnidaria</taxon>
        <taxon>Hydrozoa</taxon>
        <taxon>Hydroidolina</taxon>
        <taxon>Leptothecata</taxon>
        <taxon>Obeliida</taxon>
        <taxon>Clytiidae</taxon>
        <taxon>Clytia</taxon>
    </lineage>
</organism>
<dbReference type="Gene3D" id="1.20.5.170">
    <property type="match status" value="1"/>
</dbReference>
<dbReference type="GO" id="GO:0000981">
    <property type="term" value="F:DNA-binding transcription factor activity, RNA polymerase II-specific"/>
    <property type="evidence" value="ECO:0007669"/>
    <property type="project" value="TreeGrafter"/>
</dbReference>
<evidence type="ECO:0000313" key="10">
    <source>
        <dbReference type="Proteomes" id="UP000594262"/>
    </source>
</evidence>
<dbReference type="OrthoDB" id="6022300at2759"/>
<dbReference type="PROSITE" id="PS50217">
    <property type="entry name" value="BZIP"/>
    <property type="match status" value="1"/>
</dbReference>
<keyword evidence="10" id="KW-1185">Reference proteome</keyword>
<feature type="compositionally biased region" description="Polar residues" evidence="7">
    <location>
        <begin position="42"/>
        <end position="52"/>
    </location>
</feature>
<dbReference type="GO" id="GO:0000978">
    <property type="term" value="F:RNA polymerase II cis-regulatory region sequence-specific DNA binding"/>
    <property type="evidence" value="ECO:0007669"/>
    <property type="project" value="TreeGrafter"/>
</dbReference>
<feature type="coiled-coil region" evidence="6">
    <location>
        <begin position="219"/>
        <end position="257"/>
    </location>
</feature>
<evidence type="ECO:0000256" key="5">
    <source>
        <dbReference type="ARBA" id="ARBA00023242"/>
    </source>
</evidence>
<dbReference type="Pfam" id="PF07716">
    <property type="entry name" value="bZIP_2"/>
    <property type="match status" value="1"/>
</dbReference>
<dbReference type="GeneID" id="136816986"/>
<evidence type="ECO:0000256" key="6">
    <source>
        <dbReference type="SAM" id="Coils"/>
    </source>
</evidence>
<comment type="subcellular location">
    <subcellularLocation>
        <location evidence="1">Nucleus</location>
    </subcellularLocation>
</comment>
<dbReference type="SUPFAM" id="SSF57959">
    <property type="entry name" value="Leucine zipper domain"/>
    <property type="match status" value="1"/>
</dbReference>
<keyword evidence="3" id="KW-0238">DNA-binding</keyword>
<evidence type="ECO:0000259" key="8">
    <source>
        <dbReference type="PROSITE" id="PS50217"/>
    </source>
</evidence>
<dbReference type="Proteomes" id="UP000594262">
    <property type="component" value="Unplaced"/>
</dbReference>
<keyword evidence="5" id="KW-0539">Nucleus</keyword>
<dbReference type="AlphaFoldDB" id="A0A7M5VD19"/>
<evidence type="ECO:0000313" key="9">
    <source>
        <dbReference type="EnsemblMetazoa" id="CLYHEMP012122.1"/>
    </source>
</evidence>
<dbReference type="InterPro" id="IPR040223">
    <property type="entry name" value="PAR_bZIP"/>
</dbReference>
<dbReference type="PANTHER" id="PTHR11988">
    <property type="entry name" value="THYROTROPH EMBRYONIC FACTOR RELATED"/>
    <property type="match status" value="1"/>
</dbReference>
<dbReference type="PANTHER" id="PTHR11988:SF27">
    <property type="entry name" value="GH27708P"/>
    <property type="match status" value="1"/>
</dbReference>
<evidence type="ECO:0000256" key="2">
    <source>
        <dbReference type="ARBA" id="ARBA00023015"/>
    </source>
</evidence>
<feature type="region of interest" description="Disordered" evidence="7">
    <location>
        <begin position="41"/>
        <end position="61"/>
    </location>
</feature>
<dbReference type="InterPro" id="IPR004827">
    <property type="entry name" value="bZIP"/>
</dbReference>
<dbReference type="SMART" id="SM00338">
    <property type="entry name" value="BRLZ"/>
    <property type="match status" value="1"/>
</dbReference>
<evidence type="ECO:0000256" key="4">
    <source>
        <dbReference type="ARBA" id="ARBA00023163"/>
    </source>
</evidence>
<dbReference type="CDD" id="cd14695">
    <property type="entry name" value="bZIP_HLF"/>
    <property type="match status" value="1"/>
</dbReference>
<name>A0A7M5VD19_9CNID</name>
<reference evidence="9" key="1">
    <citation type="submission" date="2021-01" db="UniProtKB">
        <authorList>
            <consortium name="EnsemblMetazoa"/>
        </authorList>
    </citation>
    <scope>IDENTIFICATION</scope>
</reference>
<feature type="domain" description="BZIP" evidence="8">
    <location>
        <begin position="184"/>
        <end position="247"/>
    </location>
</feature>
<accession>A0A7M5VD19</accession>
<dbReference type="GO" id="GO:0005634">
    <property type="term" value="C:nucleus"/>
    <property type="evidence" value="ECO:0007669"/>
    <property type="project" value="UniProtKB-SubCell"/>
</dbReference>
<evidence type="ECO:0000256" key="7">
    <source>
        <dbReference type="SAM" id="MobiDB-lite"/>
    </source>
</evidence>
<evidence type="ECO:0000256" key="1">
    <source>
        <dbReference type="ARBA" id="ARBA00004123"/>
    </source>
</evidence>
<dbReference type="RefSeq" id="XP_066929433.1">
    <property type="nucleotide sequence ID" value="XM_067073332.1"/>
</dbReference>
<protein>
    <recommendedName>
        <fullName evidence="8">BZIP domain-containing protein</fullName>
    </recommendedName>
</protein>
<proteinExistence type="predicted"/>
<keyword evidence="4" id="KW-0804">Transcription</keyword>
<dbReference type="EnsemblMetazoa" id="CLYHEMT012122.1">
    <property type="protein sequence ID" value="CLYHEMP012122.1"/>
    <property type="gene ID" value="CLYHEMG012122"/>
</dbReference>
<keyword evidence="6" id="KW-0175">Coiled coil</keyword>
<evidence type="ECO:0000256" key="3">
    <source>
        <dbReference type="ARBA" id="ARBA00023125"/>
    </source>
</evidence>
<keyword evidence="2" id="KW-0805">Transcription regulation</keyword>
<dbReference type="InterPro" id="IPR046347">
    <property type="entry name" value="bZIP_sf"/>
</dbReference>